<dbReference type="Proteomes" id="UP001291309">
    <property type="component" value="Unassembled WGS sequence"/>
</dbReference>
<dbReference type="Pfam" id="PF14350">
    <property type="entry name" value="Beta_protein"/>
    <property type="match status" value="1"/>
</dbReference>
<keyword evidence="2" id="KW-1185">Reference proteome</keyword>
<gene>
    <name evidence="1" type="ORF">SYV04_26165</name>
</gene>
<protein>
    <submittedName>
        <fullName evidence="1">Beta family protein</fullName>
    </submittedName>
</protein>
<dbReference type="EMBL" id="JAXIVS010000009">
    <property type="protein sequence ID" value="MDY7229906.1"/>
    <property type="molecule type" value="Genomic_DNA"/>
</dbReference>
<sequence>MWAVVRGELVSERRHYVPVLKLLQGERGALQELAPEHRKRVTPLLEIHPPRWKRVVEDKEKTTRPQTLEEVLNKVGPNLAKALAQGRAFIDGLYLPPAMKMASGEHPLAYVMEEARRAEAQLVPVTSPERAEGYQVAVKAAVAADKLGVCIRLRRAELFDNDLKGKLQRVLEGVGAVPETADLVLDVGQVQADDVNMLSKSIIGVLATLPHVKKWRTITLASGAFPQKISHIDGMEKVPRADWLLWKSIVSKAEALVRLPVYGDYSVQYTEPATPEATIHMGSANIRYTADDHWLVLRGLGLKQHGYEQYHELANHIRSQECYAGRGFCWGDEYIFNCAGGAETPGSQSTWRKVATSHHVAHVLRQLTTRRGT</sequence>
<organism evidence="1 2">
    <name type="scientific">Hyalangium rubrum</name>
    <dbReference type="NCBI Taxonomy" id="3103134"/>
    <lineage>
        <taxon>Bacteria</taxon>
        <taxon>Pseudomonadati</taxon>
        <taxon>Myxococcota</taxon>
        <taxon>Myxococcia</taxon>
        <taxon>Myxococcales</taxon>
        <taxon>Cystobacterineae</taxon>
        <taxon>Archangiaceae</taxon>
        <taxon>Hyalangium</taxon>
    </lineage>
</organism>
<evidence type="ECO:0000313" key="1">
    <source>
        <dbReference type="EMBL" id="MDY7229906.1"/>
    </source>
</evidence>
<dbReference type="InterPro" id="IPR025683">
    <property type="entry name" value="Protein_beta"/>
</dbReference>
<dbReference type="RefSeq" id="WP_321548626.1">
    <property type="nucleotide sequence ID" value="NZ_JAXIVS010000009.1"/>
</dbReference>
<accession>A0ABU5H9I0</accession>
<name>A0ABU5H9I0_9BACT</name>
<comment type="caution">
    <text evidence="1">The sequence shown here is derived from an EMBL/GenBank/DDBJ whole genome shotgun (WGS) entry which is preliminary data.</text>
</comment>
<proteinExistence type="predicted"/>
<evidence type="ECO:0000313" key="2">
    <source>
        <dbReference type="Proteomes" id="UP001291309"/>
    </source>
</evidence>
<reference evidence="1 2" key="1">
    <citation type="submission" date="2023-12" db="EMBL/GenBank/DDBJ databases">
        <title>the genome sequence of Hyalangium sp. s54d21.</title>
        <authorList>
            <person name="Zhang X."/>
        </authorList>
    </citation>
    <scope>NUCLEOTIDE SEQUENCE [LARGE SCALE GENOMIC DNA]</scope>
    <source>
        <strain evidence="2">s54d21</strain>
    </source>
</reference>